<dbReference type="AlphaFoldDB" id="A0A7W3R8J9"/>
<dbReference type="RefSeq" id="WP_182705335.1">
    <property type="nucleotide sequence ID" value="NZ_JACJII010000001.1"/>
</dbReference>
<name>A0A7W3R8J9_9ACTN</name>
<evidence type="ECO:0000313" key="2">
    <source>
        <dbReference type="Proteomes" id="UP000539313"/>
    </source>
</evidence>
<proteinExistence type="predicted"/>
<gene>
    <name evidence="1" type="ORF">HNR21_002526</name>
</gene>
<comment type="caution">
    <text evidence="1">The sequence shown here is derived from an EMBL/GenBank/DDBJ whole genome shotgun (WGS) entry which is preliminary data.</text>
</comment>
<sequence>MTPDEALRWHGVGRRLGPFFRMLDTAPTAGHSGDPEAYERAVEELETIRAQGSGTPGWVARSGGKVVGRGATPEAALSVALKAGHVSVHLERADA</sequence>
<dbReference type="EMBL" id="JACJII010000001">
    <property type="protein sequence ID" value="MBA9003644.1"/>
    <property type="molecule type" value="Genomic_DNA"/>
</dbReference>
<evidence type="ECO:0000313" key="1">
    <source>
        <dbReference type="EMBL" id="MBA9003644.1"/>
    </source>
</evidence>
<dbReference type="Proteomes" id="UP000539313">
    <property type="component" value="Unassembled WGS sequence"/>
</dbReference>
<accession>A0A7W3R8J9</accession>
<protein>
    <submittedName>
        <fullName evidence="1">Uncharacterized protein</fullName>
    </submittedName>
</protein>
<organism evidence="1 2">
    <name type="scientific">Thermomonospora cellulosilytica</name>
    <dbReference type="NCBI Taxonomy" id="1411118"/>
    <lineage>
        <taxon>Bacteria</taxon>
        <taxon>Bacillati</taxon>
        <taxon>Actinomycetota</taxon>
        <taxon>Actinomycetes</taxon>
        <taxon>Streptosporangiales</taxon>
        <taxon>Thermomonosporaceae</taxon>
        <taxon>Thermomonospora</taxon>
    </lineage>
</organism>
<reference evidence="1 2" key="1">
    <citation type="submission" date="2020-08" db="EMBL/GenBank/DDBJ databases">
        <title>Sequencing the genomes of 1000 actinobacteria strains.</title>
        <authorList>
            <person name="Klenk H.-P."/>
        </authorList>
    </citation>
    <scope>NUCLEOTIDE SEQUENCE [LARGE SCALE GENOMIC DNA]</scope>
    <source>
        <strain evidence="1 2">DSM 45823</strain>
    </source>
</reference>
<keyword evidence="2" id="KW-1185">Reference proteome</keyword>